<dbReference type="GO" id="GO:0045493">
    <property type="term" value="P:xylan catabolic process"/>
    <property type="evidence" value="ECO:0007669"/>
    <property type="project" value="InterPro"/>
</dbReference>
<dbReference type="Pfam" id="PF01915">
    <property type="entry name" value="Glyco_hydro_3_C"/>
    <property type="match status" value="1"/>
</dbReference>
<dbReference type="Proteomes" id="UP000256645">
    <property type="component" value="Unassembled WGS sequence"/>
</dbReference>
<dbReference type="GO" id="GO:0031222">
    <property type="term" value="P:arabinan catabolic process"/>
    <property type="evidence" value="ECO:0007669"/>
    <property type="project" value="TreeGrafter"/>
</dbReference>
<gene>
    <name evidence="6" type="ORF">BP6252_08193</name>
</gene>
<evidence type="ECO:0000313" key="7">
    <source>
        <dbReference type="Proteomes" id="UP000256645"/>
    </source>
</evidence>
<dbReference type="STRING" id="1849047.A0A3D8RCC7"/>
<dbReference type="Gene3D" id="3.40.50.1700">
    <property type="entry name" value="Glycoside hydrolase family 3 C-terminal domain"/>
    <property type="match status" value="1"/>
</dbReference>
<organism evidence="6 7">
    <name type="scientific">Coleophoma cylindrospora</name>
    <dbReference type="NCBI Taxonomy" id="1849047"/>
    <lineage>
        <taxon>Eukaryota</taxon>
        <taxon>Fungi</taxon>
        <taxon>Dikarya</taxon>
        <taxon>Ascomycota</taxon>
        <taxon>Pezizomycotina</taxon>
        <taxon>Leotiomycetes</taxon>
        <taxon>Helotiales</taxon>
        <taxon>Dermateaceae</taxon>
        <taxon>Coleophoma</taxon>
    </lineage>
</organism>
<feature type="domain" description="Glycoside hydrolase family 3 C-terminal" evidence="5">
    <location>
        <begin position="3"/>
        <end position="96"/>
    </location>
</feature>
<comment type="caution">
    <text evidence="6">The sequence shown here is derived from an EMBL/GenBank/DDBJ whole genome shotgun (WGS) entry which is preliminary data.</text>
</comment>
<dbReference type="InterPro" id="IPR044993">
    <property type="entry name" value="BXL"/>
</dbReference>
<evidence type="ECO:0000313" key="6">
    <source>
        <dbReference type="EMBL" id="RDW71630.1"/>
    </source>
</evidence>
<dbReference type="PANTHER" id="PTHR42721">
    <property type="entry name" value="SUGAR HYDROLASE-RELATED"/>
    <property type="match status" value="1"/>
</dbReference>
<reference evidence="6 7" key="1">
    <citation type="journal article" date="2018" name="IMA Fungus">
        <title>IMA Genome-F 9: Draft genome sequence of Annulohypoxylon stygium, Aspergillus mulundensis, Berkeleyomyces basicola (syn. Thielaviopsis basicola), Ceratocystis smalleyi, two Cercospora beticola strains, Coleophoma cylindrospora, Fusarium fracticaudum, Phialophora cf. hyalina, and Morchella septimelata.</title>
        <authorList>
            <person name="Wingfield B.D."/>
            <person name="Bills G.F."/>
            <person name="Dong Y."/>
            <person name="Huang W."/>
            <person name="Nel W.J."/>
            <person name="Swalarsk-Parry B.S."/>
            <person name="Vaghefi N."/>
            <person name="Wilken P.M."/>
            <person name="An Z."/>
            <person name="de Beer Z.W."/>
            <person name="De Vos L."/>
            <person name="Chen L."/>
            <person name="Duong T.A."/>
            <person name="Gao Y."/>
            <person name="Hammerbacher A."/>
            <person name="Kikkert J.R."/>
            <person name="Li Y."/>
            <person name="Li H."/>
            <person name="Li K."/>
            <person name="Li Q."/>
            <person name="Liu X."/>
            <person name="Ma X."/>
            <person name="Naidoo K."/>
            <person name="Pethybridge S.J."/>
            <person name="Sun J."/>
            <person name="Steenkamp E.T."/>
            <person name="van der Nest M.A."/>
            <person name="van Wyk S."/>
            <person name="Wingfield M.J."/>
            <person name="Xiong C."/>
            <person name="Yue Q."/>
            <person name="Zhang X."/>
        </authorList>
    </citation>
    <scope>NUCLEOTIDE SEQUENCE [LARGE SCALE GENOMIC DNA]</scope>
    <source>
        <strain evidence="6 7">BP6252</strain>
    </source>
</reference>
<dbReference type="InterPro" id="IPR036881">
    <property type="entry name" value="Glyco_hydro_3_C_sf"/>
</dbReference>
<dbReference type="GO" id="GO:0046556">
    <property type="term" value="F:alpha-L-arabinofuranosidase activity"/>
    <property type="evidence" value="ECO:0007669"/>
    <property type="project" value="TreeGrafter"/>
</dbReference>
<dbReference type="AlphaFoldDB" id="A0A3D8RCC7"/>
<dbReference type="OrthoDB" id="47059at2759"/>
<dbReference type="SUPFAM" id="SSF52279">
    <property type="entry name" value="Beta-D-glucan exohydrolase, C-terminal domain"/>
    <property type="match status" value="1"/>
</dbReference>
<keyword evidence="4" id="KW-0326">Glycosidase</keyword>
<sequence length="200" mass="21944">MGGGQIDSAPVIANPNVNALIWGGYSGQEGGAALFDVITGKTAPAGRLPLTQYPANYVSQIPMTDMSLRPSSNLPGRTYKWYTGKPTFEFVIGLHYTRFLVNMAEPYPSTIYDIDIAGLVSKCNEAHQDRCHFHSFFVAVENIRKLTSDYVALDFITGSFGPKPYPKSLVNYQRLHSIKHGEISTAVLNLTLGSLARIDN</sequence>
<keyword evidence="3" id="KW-0119">Carbohydrate metabolism</keyword>
<keyword evidence="7" id="KW-1185">Reference proteome</keyword>
<keyword evidence="2" id="KW-0378">Hydrolase</keyword>
<proteinExistence type="inferred from homology"/>
<evidence type="ECO:0000256" key="3">
    <source>
        <dbReference type="ARBA" id="ARBA00023277"/>
    </source>
</evidence>
<evidence type="ECO:0000256" key="1">
    <source>
        <dbReference type="ARBA" id="ARBA00005336"/>
    </source>
</evidence>
<evidence type="ECO:0000256" key="2">
    <source>
        <dbReference type="ARBA" id="ARBA00022801"/>
    </source>
</evidence>
<evidence type="ECO:0000259" key="5">
    <source>
        <dbReference type="Pfam" id="PF01915"/>
    </source>
</evidence>
<protein>
    <recommendedName>
        <fullName evidence="5">Glycoside hydrolase family 3 C-terminal domain-containing protein</fullName>
    </recommendedName>
</protein>
<dbReference type="InterPro" id="IPR002772">
    <property type="entry name" value="Glyco_hydro_3_C"/>
</dbReference>
<dbReference type="GO" id="GO:0009044">
    <property type="term" value="F:xylan 1,4-beta-xylosidase activity"/>
    <property type="evidence" value="ECO:0007669"/>
    <property type="project" value="InterPro"/>
</dbReference>
<name>A0A3D8RCC7_9HELO</name>
<dbReference type="PANTHER" id="PTHR42721:SF3">
    <property type="entry name" value="BETA-D-XYLOSIDASE 5-RELATED"/>
    <property type="match status" value="1"/>
</dbReference>
<accession>A0A3D8RCC7</accession>
<evidence type="ECO:0000256" key="4">
    <source>
        <dbReference type="ARBA" id="ARBA00023295"/>
    </source>
</evidence>
<comment type="similarity">
    <text evidence="1">Belongs to the glycosyl hydrolase 3 family.</text>
</comment>
<dbReference type="EMBL" id="PDLM01000008">
    <property type="protein sequence ID" value="RDW71630.1"/>
    <property type="molecule type" value="Genomic_DNA"/>
</dbReference>